<sequence length="436" mass="49768" precursor="true">MLFSKRFLALLASGIVPVIIASFIGLELYAFLIYNIIIFSLFIVDFRITPDTNLLCVERVCQEKLSMGTENEIGINIRNNSGYALDIEAIDEVPEYMKTRNSIVTIRVAPHYEAVGNYYVVPEKRGEFKFGKIHVRYKGVMGLCMKKGFFDVENTYKVYPNLKDLSKYGLAAIKKSQLIQGIKKNKSFGIGTEFESLREYIEGDDYRNINWMATARANKFIVNTYEHERNQQIMIMLDSSRVMNSEINHIKKLDYSINAAFLLADVALKKGDNAGVMVFDNTVKRFIKPGKGMGQFQLIAENLYNVQENFVTADYVAALTYLNRNQKRRCLLCIFTELFNADEAFQLASALKGLARQHIPLIITIKDMRLYDYAEGNVEDTKGIYTQVAAMKLISEREKIKKIFNDSSIAVVDVPPDKLSIEVVNKYLSMKSMMQI</sequence>
<dbReference type="RefSeq" id="WP_014254737.1">
    <property type="nucleotide sequence ID" value="NC_016627.1"/>
</dbReference>
<accession>G8M206</accession>
<evidence type="ECO:0000256" key="1">
    <source>
        <dbReference type="SAM" id="Phobius"/>
    </source>
</evidence>
<dbReference type="HOGENOM" id="CLU_048408_0_0_9"/>
<dbReference type="SUPFAM" id="SSF53300">
    <property type="entry name" value="vWA-like"/>
    <property type="match status" value="1"/>
</dbReference>
<gene>
    <name evidence="3" type="ordered locus">Clocl_1475</name>
</gene>
<dbReference type="OrthoDB" id="9778037at2"/>
<evidence type="ECO:0000313" key="4">
    <source>
        <dbReference type="Proteomes" id="UP000005435"/>
    </source>
</evidence>
<evidence type="ECO:0000259" key="2">
    <source>
        <dbReference type="Pfam" id="PF01882"/>
    </source>
</evidence>
<dbReference type="Pfam" id="PF01882">
    <property type="entry name" value="DUF58"/>
    <property type="match status" value="1"/>
</dbReference>
<reference evidence="3 4" key="2">
    <citation type="journal article" date="2012" name="Stand. Genomic Sci.">
        <title>Complete Genome Sequence of Clostridium clariflavum DSM 19732.</title>
        <authorList>
            <person name="Izquierdo J.A."/>
            <person name="Goodwin L."/>
            <person name="Davenport K.W."/>
            <person name="Teshima H."/>
            <person name="Bruce D."/>
            <person name="Detter C."/>
            <person name="Tapia R."/>
            <person name="Han S."/>
            <person name="Land M."/>
            <person name="Hauser L."/>
            <person name="Jeffries C.D."/>
            <person name="Han J."/>
            <person name="Pitluck S."/>
            <person name="Nolan M."/>
            <person name="Chen A."/>
            <person name="Huntemann M."/>
            <person name="Mavromatis K."/>
            <person name="Mikhailova N."/>
            <person name="Liolios K."/>
            <person name="Woyke T."/>
            <person name="Lynd L.R."/>
        </authorList>
    </citation>
    <scope>NUCLEOTIDE SEQUENCE [LARGE SCALE GENOMIC DNA]</scope>
    <source>
        <strain evidence="4">DSM 19732 / NBRC 101661 / EBR45</strain>
    </source>
</reference>
<dbReference type="InterPro" id="IPR002881">
    <property type="entry name" value="DUF58"/>
</dbReference>
<dbReference type="eggNOG" id="COG1721">
    <property type="taxonomic scope" value="Bacteria"/>
</dbReference>
<dbReference type="EMBL" id="CP003065">
    <property type="protein sequence ID" value="AEV68124.1"/>
    <property type="molecule type" value="Genomic_DNA"/>
</dbReference>
<protein>
    <recommendedName>
        <fullName evidence="2">DUF58 domain-containing protein</fullName>
    </recommendedName>
</protein>
<dbReference type="Proteomes" id="UP000005435">
    <property type="component" value="Chromosome"/>
</dbReference>
<dbReference type="KEGG" id="ccl:Clocl_1475"/>
<keyword evidence="1" id="KW-0812">Transmembrane</keyword>
<evidence type="ECO:0000313" key="3">
    <source>
        <dbReference type="EMBL" id="AEV68124.1"/>
    </source>
</evidence>
<feature type="transmembrane region" description="Helical" evidence="1">
    <location>
        <begin position="7"/>
        <end position="26"/>
    </location>
</feature>
<dbReference type="PANTHER" id="PTHR33608">
    <property type="entry name" value="BLL2464 PROTEIN"/>
    <property type="match status" value="1"/>
</dbReference>
<dbReference type="Gene3D" id="3.40.50.410">
    <property type="entry name" value="von Willebrand factor, type A domain"/>
    <property type="match status" value="1"/>
</dbReference>
<keyword evidence="4" id="KW-1185">Reference proteome</keyword>
<proteinExistence type="predicted"/>
<reference evidence="4" key="1">
    <citation type="submission" date="2011-12" db="EMBL/GenBank/DDBJ databases">
        <title>Complete sequence of Clostridium clariflavum DSM 19732.</title>
        <authorList>
            <consortium name="US DOE Joint Genome Institute"/>
            <person name="Lucas S."/>
            <person name="Han J."/>
            <person name="Lapidus A."/>
            <person name="Cheng J.-F."/>
            <person name="Goodwin L."/>
            <person name="Pitluck S."/>
            <person name="Peters L."/>
            <person name="Teshima H."/>
            <person name="Detter J.C."/>
            <person name="Han C."/>
            <person name="Tapia R."/>
            <person name="Land M."/>
            <person name="Hauser L."/>
            <person name="Kyrpides N."/>
            <person name="Ivanova N."/>
            <person name="Pagani I."/>
            <person name="Kitzmiller T."/>
            <person name="Lynd L."/>
            <person name="Izquierdo J."/>
            <person name="Woyke T."/>
        </authorList>
    </citation>
    <scope>NUCLEOTIDE SEQUENCE [LARGE SCALE GENOMIC DNA]</scope>
    <source>
        <strain evidence="4">DSM 19732 / NBRC 101661 / EBR45</strain>
    </source>
</reference>
<name>G8M206_ACECE</name>
<dbReference type="STRING" id="720554.Clocl_1475"/>
<dbReference type="PANTHER" id="PTHR33608:SF3">
    <property type="entry name" value="SLR2013 PROTEIN"/>
    <property type="match status" value="1"/>
</dbReference>
<keyword evidence="1" id="KW-1133">Transmembrane helix</keyword>
<keyword evidence="1" id="KW-0472">Membrane</keyword>
<feature type="domain" description="DUF58" evidence="2">
    <location>
        <begin position="197"/>
        <end position="369"/>
    </location>
</feature>
<dbReference type="AlphaFoldDB" id="G8M206"/>
<dbReference type="InterPro" id="IPR036465">
    <property type="entry name" value="vWFA_dom_sf"/>
</dbReference>
<organism evidence="3 4">
    <name type="scientific">Acetivibrio clariflavus (strain DSM 19732 / NBRC 101661 / EBR45)</name>
    <name type="common">Clostridium clariflavum</name>
    <dbReference type="NCBI Taxonomy" id="720554"/>
    <lineage>
        <taxon>Bacteria</taxon>
        <taxon>Bacillati</taxon>
        <taxon>Bacillota</taxon>
        <taxon>Clostridia</taxon>
        <taxon>Eubacteriales</taxon>
        <taxon>Oscillospiraceae</taxon>
        <taxon>Acetivibrio</taxon>
    </lineage>
</organism>